<dbReference type="Proteomes" id="UP000515971">
    <property type="component" value="Chromosome"/>
</dbReference>
<dbReference type="InterPro" id="IPR050471">
    <property type="entry name" value="AB_hydrolase"/>
</dbReference>
<dbReference type="Gene3D" id="3.40.50.1820">
    <property type="entry name" value="alpha/beta hydrolase"/>
    <property type="match status" value="1"/>
</dbReference>
<keyword evidence="2" id="KW-0378">Hydrolase</keyword>
<dbReference type="PRINTS" id="PR00412">
    <property type="entry name" value="EPOXHYDRLASE"/>
</dbReference>
<keyword evidence="3" id="KW-1185">Reference proteome</keyword>
<sequence length="289" mass="31289">MPRAVTKDKVSLFYKDWGPRDGSPIVLLHGWPLTSDTFDDLAVALAEDGYRSIVPDRRGFGRSDQPWDGYDYNTFASDVEAVLDDAGVSGNIVVAGFSMGGGEVAKLVARHGNKFSKAILIGSVVPYMLQTDDNPNGVPQSTFDEMTAGMKQDRADFFQSFAKDFYGNGVISHPVSDGVLEDFQRQALMAGLRPTLAAAQAFATTDFRGDLKAFTMPTLVIHGTKDATVPIDATAREVKKAVPEAQLIEYDGSAHGLFATDKQRLTDDIRAFLGTNTSQRSAIPLNQTA</sequence>
<dbReference type="RefSeq" id="WP_187539635.1">
    <property type="nucleotide sequence ID" value="NZ_BAABJT010000001.1"/>
</dbReference>
<dbReference type="InterPro" id="IPR000073">
    <property type="entry name" value="AB_hydrolase_1"/>
</dbReference>
<dbReference type="PANTHER" id="PTHR43433">
    <property type="entry name" value="HYDROLASE, ALPHA/BETA FOLD FAMILY PROTEIN"/>
    <property type="match status" value="1"/>
</dbReference>
<feature type="domain" description="AB hydrolase-1" evidence="1">
    <location>
        <begin position="24"/>
        <end position="259"/>
    </location>
</feature>
<dbReference type="PANTHER" id="PTHR43433:SF4">
    <property type="entry name" value="NON-HEME CHLOROPEROXIDASE-RELATED"/>
    <property type="match status" value="1"/>
</dbReference>
<evidence type="ECO:0000259" key="1">
    <source>
        <dbReference type="Pfam" id="PF00561"/>
    </source>
</evidence>
<dbReference type="GO" id="GO:0016787">
    <property type="term" value="F:hydrolase activity"/>
    <property type="evidence" value="ECO:0007669"/>
    <property type="project" value="UniProtKB-KW"/>
</dbReference>
<protein>
    <submittedName>
        <fullName evidence="2">Alpha/beta hydrolase</fullName>
    </submittedName>
</protein>
<dbReference type="Pfam" id="PF00561">
    <property type="entry name" value="Abhydrolase_1"/>
    <property type="match status" value="1"/>
</dbReference>
<dbReference type="InterPro" id="IPR000639">
    <property type="entry name" value="Epox_hydrolase-like"/>
</dbReference>
<evidence type="ECO:0000313" key="2">
    <source>
        <dbReference type="EMBL" id="QNN68273.1"/>
    </source>
</evidence>
<dbReference type="AlphaFoldDB" id="A0A7G9SK98"/>
<dbReference type="EMBL" id="CP060718">
    <property type="protein sequence ID" value="QNN68273.1"/>
    <property type="molecule type" value="Genomic_DNA"/>
</dbReference>
<dbReference type="SUPFAM" id="SSF53474">
    <property type="entry name" value="alpha/beta-Hydrolases"/>
    <property type="match status" value="1"/>
</dbReference>
<evidence type="ECO:0000313" key="3">
    <source>
        <dbReference type="Proteomes" id="UP000515971"/>
    </source>
</evidence>
<organism evidence="2 3">
    <name type="scientific">Sphingomonas lutea</name>
    <dbReference type="NCBI Taxonomy" id="1045317"/>
    <lineage>
        <taxon>Bacteria</taxon>
        <taxon>Pseudomonadati</taxon>
        <taxon>Pseudomonadota</taxon>
        <taxon>Alphaproteobacteria</taxon>
        <taxon>Sphingomonadales</taxon>
        <taxon>Sphingomonadaceae</taxon>
        <taxon>Sphingomonas</taxon>
    </lineage>
</organism>
<dbReference type="InterPro" id="IPR029058">
    <property type="entry name" value="AB_hydrolase_fold"/>
</dbReference>
<gene>
    <name evidence="2" type="ORF">H9L13_05210</name>
</gene>
<name>A0A7G9SK98_9SPHN</name>
<reference evidence="2 3" key="1">
    <citation type="submission" date="2020-08" db="EMBL/GenBank/DDBJ databases">
        <title>Genome sequence of Sphingomonas lutea KCTC 23642T.</title>
        <authorList>
            <person name="Hyun D.-W."/>
            <person name="Bae J.-W."/>
        </authorList>
    </citation>
    <scope>NUCLEOTIDE SEQUENCE [LARGE SCALE GENOMIC DNA]</scope>
    <source>
        <strain evidence="2 3">KCTC 23642</strain>
    </source>
</reference>
<accession>A0A7G9SK98</accession>
<dbReference type="PRINTS" id="PR00111">
    <property type="entry name" value="ABHYDROLASE"/>
</dbReference>
<dbReference type="KEGG" id="slut:H9L13_05210"/>
<proteinExistence type="predicted"/>